<reference evidence="1" key="1">
    <citation type="submission" date="2014-11" db="EMBL/GenBank/DDBJ databases">
        <authorList>
            <person name="Amaro Gonzalez C."/>
        </authorList>
    </citation>
    <scope>NUCLEOTIDE SEQUENCE</scope>
</reference>
<proteinExistence type="predicted"/>
<dbReference type="AlphaFoldDB" id="A0A0E9VYT5"/>
<organism evidence="1">
    <name type="scientific">Anguilla anguilla</name>
    <name type="common">European freshwater eel</name>
    <name type="synonym">Muraena anguilla</name>
    <dbReference type="NCBI Taxonomy" id="7936"/>
    <lineage>
        <taxon>Eukaryota</taxon>
        <taxon>Metazoa</taxon>
        <taxon>Chordata</taxon>
        <taxon>Craniata</taxon>
        <taxon>Vertebrata</taxon>
        <taxon>Euteleostomi</taxon>
        <taxon>Actinopterygii</taxon>
        <taxon>Neopterygii</taxon>
        <taxon>Teleostei</taxon>
        <taxon>Anguilliformes</taxon>
        <taxon>Anguillidae</taxon>
        <taxon>Anguilla</taxon>
    </lineage>
</organism>
<evidence type="ECO:0000313" key="1">
    <source>
        <dbReference type="EMBL" id="JAH83237.1"/>
    </source>
</evidence>
<name>A0A0E9VYT5_ANGAN</name>
<reference evidence="1" key="2">
    <citation type="journal article" date="2015" name="Fish Shellfish Immunol.">
        <title>Early steps in the European eel (Anguilla anguilla)-Vibrio vulnificus interaction in the gills: Role of the RtxA13 toxin.</title>
        <authorList>
            <person name="Callol A."/>
            <person name="Pajuelo D."/>
            <person name="Ebbesson L."/>
            <person name="Teles M."/>
            <person name="MacKenzie S."/>
            <person name="Amaro C."/>
        </authorList>
    </citation>
    <scope>NUCLEOTIDE SEQUENCE</scope>
</reference>
<accession>A0A0E9VYT5</accession>
<protein>
    <submittedName>
        <fullName evidence="1">Uncharacterized protein</fullName>
    </submittedName>
</protein>
<sequence>MPVPWTGIHCDRKLLPAPAPKEKLFLHNNFVHKKLLLYGSEVEPFSNPDFKNWEIYKTSYIRN</sequence>
<dbReference type="EMBL" id="GBXM01025340">
    <property type="protein sequence ID" value="JAH83237.1"/>
    <property type="molecule type" value="Transcribed_RNA"/>
</dbReference>